<evidence type="ECO:0000256" key="2">
    <source>
        <dbReference type="SAM" id="Phobius"/>
    </source>
</evidence>
<keyword evidence="2" id="KW-0812">Transmembrane</keyword>
<keyword evidence="2" id="KW-1133">Transmembrane helix</keyword>
<feature type="region of interest" description="Disordered" evidence="1">
    <location>
        <begin position="1"/>
        <end position="20"/>
    </location>
</feature>
<proteinExistence type="predicted"/>
<organism evidence="3">
    <name type="scientific">Mesocestoides corti</name>
    <name type="common">Flatworm</name>
    <dbReference type="NCBI Taxonomy" id="53468"/>
    <lineage>
        <taxon>Eukaryota</taxon>
        <taxon>Metazoa</taxon>
        <taxon>Spiralia</taxon>
        <taxon>Lophotrochozoa</taxon>
        <taxon>Platyhelminthes</taxon>
        <taxon>Cestoda</taxon>
        <taxon>Eucestoda</taxon>
        <taxon>Cyclophyllidea</taxon>
        <taxon>Mesocestoididae</taxon>
        <taxon>Mesocestoides</taxon>
    </lineage>
</organism>
<evidence type="ECO:0000313" key="3">
    <source>
        <dbReference type="WBParaSite" id="MCU_007087-RA"/>
    </source>
</evidence>
<feature type="transmembrane region" description="Helical" evidence="2">
    <location>
        <begin position="71"/>
        <end position="92"/>
    </location>
</feature>
<reference evidence="3" key="1">
    <citation type="submission" date="2019-11" db="UniProtKB">
        <authorList>
            <consortium name="WormBaseParasite"/>
        </authorList>
    </citation>
    <scope>IDENTIFICATION</scope>
</reference>
<sequence length="151" mass="16405">MALEKGVIKSHPAQEKKSQIHHPLAAAAAAAILRRPALRGSGRTSGTLSLSPLFFRGNKKEECRRGRERQLSAQGVCVHLFVCLLFLVRFLASSRLLTDPLISGARRNECSAFAFRRDANPPPPHPAPLSFPAPSPPQRLVDINAVVEATV</sequence>
<name>A0A5K3FBH5_MESCO</name>
<dbReference type="WBParaSite" id="MCU_007087-RA">
    <property type="protein sequence ID" value="MCU_007087-RA"/>
    <property type="gene ID" value="MCU_007087"/>
</dbReference>
<dbReference type="AlphaFoldDB" id="A0A5K3FBH5"/>
<keyword evidence="2" id="KW-0472">Membrane</keyword>
<accession>A0A5K3FBH5</accession>
<evidence type="ECO:0000256" key="1">
    <source>
        <dbReference type="SAM" id="MobiDB-lite"/>
    </source>
</evidence>
<protein>
    <submittedName>
        <fullName evidence="3">Uncharacterized protein</fullName>
    </submittedName>
</protein>